<keyword evidence="2" id="KW-0547">Nucleotide-binding</keyword>
<dbReference type="InterPro" id="IPR003593">
    <property type="entry name" value="AAA+_ATPase"/>
</dbReference>
<dbReference type="STRING" id="32264.T1KLN4"/>
<dbReference type="SMART" id="SM00382">
    <property type="entry name" value="AAA"/>
    <property type="match status" value="1"/>
</dbReference>
<reference evidence="6" key="1">
    <citation type="submission" date="2011-08" db="EMBL/GenBank/DDBJ databases">
        <authorList>
            <person name="Rombauts S."/>
        </authorList>
    </citation>
    <scope>NUCLEOTIDE SEQUENCE</scope>
    <source>
        <strain evidence="6">London</strain>
    </source>
</reference>
<feature type="domain" description="AAA+ ATPase" evidence="4">
    <location>
        <begin position="846"/>
        <end position="983"/>
    </location>
</feature>
<dbReference type="AlphaFoldDB" id="T1KLN4"/>
<reference evidence="5" key="2">
    <citation type="submission" date="2015-06" db="UniProtKB">
        <authorList>
            <consortium name="EnsemblMetazoa"/>
        </authorList>
    </citation>
    <scope>IDENTIFICATION</scope>
</reference>
<dbReference type="GO" id="GO:0016558">
    <property type="term" value="P:protein import into peroxisome matrix"/>
    <property type="evidence" value="ECO:0007669"/>
    <property type="project" value="TreeGrafter"/>
</dbReference>
<dbReference type="SUPFAM" id="SSF52540">
    <property type="entry name" value="P-loop containing nucleoside triphosphate hydrolases"/>
    <property type="match status" value="2"/>
</dbReference>
<evidence type="ECO:0000313" key="6">
    <source>
        <dbReference type="Proteomes" id="UP000015104"/>
    </source>
</evidence>
<dbReference type="GO" id="GO:0016887">
    <property type="term" value="F:ATP hydrolysis activity"/>
    <property type="evidence" value="ECO:0007669"/>
    <property type="project" value="InterPro"/>
</dbReference>
<dbReference type="InterPro" id="IPR027417">
    <property type="entry name" value="P-loop_NTPase"/>
</dbReference>
<keyword evidence="6" id="KW-1185">Reference proteome</keyword>
<dbReference type="Gene3D" id="3.40.50.300">
    <property type="entry name" value="P-loop containing nucleotide triphosphate hydrolases"/>
    <property type="match status" value="2"/>
</dbReference>
<dbReference type="InterPro" id="IPR003959">
    <property type="entry name" value="ATPase_AAA_core"/>
</dbReference>
<dbReference type="PANTHER" id="PTHR23077">
    <property type="entry name" value="AAA-FAMILY ATPASE"/>
    <property type="match status" value="1"/>
</dbReference>
<dbReference type="Pfam" id="PF00004">
    <property type="entry name" value="AAA"/>
    <property type="match status" value="1"/>
</dbReference>
<dbReference type="GO" id="GO:0005829">
    <property type="term" value="C:cytosol"/>
    <property type="evidence" value="ECO:0007669"/>
    <property type="project" value="TreeGrafter"/>
</dbReference>
<dbReference type="EnsemblMetazoa" id="tetur14g03060.1">
    <property type="protein sequence ID" value="tetur14g03060.1"/>
    <property type="gene ID" value="tetur14g03060"/>
</dbReference>
<organism evidence="5 6">
    <name type="scientific">Tetranychus urticae</name>
    <name type="common">Two-spotted spider mite</name>
    <dbReference type="NCBI Taxonomy" id="32264"/>
    <lineage>
        <taxon>Eukaryota</taxon>
        <taxon>Metazoa</taxon>
        <taxon>Ecdysozoa</taxon>
        <taxon>Arthropoda</taxon>
        <taxon>Chelicerata</taxon>
        <taxon>Arachnida</taxon>
        <taxon>Acari</taxon>
        <taxon>Acariformes</taxon>
        <taxon>Trombidiformes</taxon>
        <taxon>Prostigmata</taxon>
        <taxon>Eleutherengona</taxon>
        <taxon>Raphignathae</taxon>
        <taxon>Tetranychoidea</taxon>
        <taxon>Tetranychidae</taxon>
        <taxon>Tetranychus</taxon>
    </lineage>
</organism>
<dbReference type="GO" id="GO:0005778">
    <property type="term" value="C:peroxisomal membrane"/>
    <property type="evidence" value="ECO:0007669"/>
    <property type="project" value="TreeGrafter"/>
</dbReference>
<dbReference type="Proteomes" id="UP000015104">
    <property type="component" value="Unassembled WGS sequence"/>
</dbReference>
<keyword evidence="3" id="KW-0067">ATP-binding</keyword>
<protein>
    <recommendedName>
        <fullName evidence="4">AAA+ ATPase domain-containing protein</fullName>
    </recommendedName>
</protein>
<dbReference type="SUPFAM" id="SSF54585">
    <property type="entry name" value="Cdc48 domain 2-like"/>
    <property type="match status" value="1"/>
</dbReference>
<evidence type="ECO:0000256" key="3">
    <source>
        <dbReference type="ARBA" id="ARBA00022840"/>
    </source>
</evidence>
<evidence type="ECO:0000313" key="5">
    <source>
        <dbReference type="EnsemblMetazoa" id="tetur14g03060.1"/>
    </source>
</evidence>
<evidence type="ECO:0000256" key="1">
    <source>
        <dbReference type="ARBA" id="ARBA00006914"/>
    </source>
</evidence>
<evidence type="ECO:0000256" key="2">
    <source>
        <dbReference type="ARBA" id="ARBA00022741"/>
    </source>
</evidence>
<dbReference type="eggNOG" id="KOG0735">
    <property type="taxonomic scope" value="Eukaryota"/>
</dbReference>
<dbReference type="HOGENOM" id="CLU_283039_0_0_1"/>
<sequence length="1102" mass="124282">MQRHLTNQRRAFSVCDNQGNGFKKFKGTRHFEHAQVRIQRKVGEFKEVTPLLFVQNDFKKIAKSLINRLPVTKGALAKKLTDSCLPLPTEFFLFALMEDTHFLVVKLIESNNCFVKVARKILQNQPLCIVKVTIGGQFHSPHYFTALGHDDKSSETIHFPQVLGQQLGLNNGSLVPVRFVKERPPDCHHCNLVLIEPKGIGIDVYKNEMTDTILDQIRIVYPGLVFPFLTSCNTILIFKVTQTKPNVNFCILVQDSLLEIGQDENQASLKVSSVTGKFISFLSFFNNSNNTNDGDATDTVDSVILNYILCKNIDETITNTIFNVLPAPSNLDVSSVLNTVWVNAEQFDLSGDDFGVLILNKLLPPCEKSKKNEQKRTFDTINRRADSIDPQEEDLFLSTYILVRGLSSCPVSSIYSSDNLRMQMDLSHNCKIFFHRGKFPTLNDGSQIKIPAQDSIHLSPINLRTIATSESIRQCFKSYISKHKILMLCRGSCIEVNGQGFIISCDPEKPCIPIDEKNLDKLDIRIKSVNFKQISTSWGKRLPLMKLPELSGSEIKSEMLTVYLPYPFIPWMENQISSATNFLNRILNQENSTKEIIKRNISFARNVLKNFHQCSSKLSNADHGKLYLHLRNNGSHKLLNAFTPSPQYLYLKVPGADTIASIRASCIFSSIIKSFDELNIKFGQKIALVATCNSQSSLNPILTSIRGRSVFSETINLENPNFEQRRQIIKSFLDHHTGSINSTYQWLDQISYRCEGYLIADLLNLVDSAIHNKVTTNQTADIGPENFEEALQIFRPSMMTDIRIEKNNGISFKDIGGLNDVKNLLRSTLLLPIKYPILFSKCPIRPPRNILLYGAPGTGKSLLAEALASESKVNLIKIRGPELLSKYIGKSEESIRELFERAVIAKPCIIFFDEFESLAPRRGQDTTGVTDRVVNQLLAQMDGVEVIEQGVYAIAATSRPDLLDPALLRPGRFDKYICCDFPSDDDRLDIWKVLGKNINFDEGFNHSIIPELTENFTGADIRALLINSQYEAIEKHEENVNLTNLPINNEAIKISESHVLSAKLKTKPCIDSVKRAEYRFIYDKFSGIETSTLPMQQRATLA</sequence>
<comment type="similarity">
    <text evidence="1">Belongs to the AAA ATPase family.</text>
</comment>
<dbReference type="GO" id="GO:0005524">
    <property type="term" value="F:ATP binding"/>
    <property type="evidence" value="ECO:0007669"/>
    <property type="project" value="UniProtKB-KW"/>
</dbReference>
<dbReference type="FunFam" id="3.40.50.300:FF:000149">
    <property type="entry name" value="Nuclear valosin-containing protein-like"/>
    <property type="match status" value="1"/>
</dbReference>
<dbReference type="Gene3D" id="1.10.8.60">
    <property type="match status" value="2"/>
</dbReference>
<dbReference type="InterPro" id="IPR050168">
    <property type="entry name" value="AAA_ATPase_domain"/>
</dbReference>
<name>T1KLN4_TETUR</name>
<accession>T1KLN4</accession>
<dbReference type="InterPro" id="IPR029067">
    <property type="entry name" value="CDC48_domain_2-like_sf"/>
</dbReference>
<dbReference type="PANTHER" id="PTHR23077:SF12">
    <property type="entry name" value="PEROXISOMAL ATPASE PEX1"/>
    <property type="match status" value="1"/>
</dbReference>
<proteinExistence type="inferred from homology"/>
<dbReference type="EMBL" id="CAEY01000211">
    <property type="status" value="NOT_ANNOTATED_CDS"/>
    <property type="molecule type" value="Genomic_DNA"/>
</dbReference>
<evidence type="ECO:0000259" key="4">
    <source>
        <dbReference type="SMART" id="SM00382"/>
    </source>
</evidence>
<dbReference type="Gene3D" id="3.10.330.10">
    <property type="match status" value="1"/>
</dbReference>